<dbReference type="InterPro" id="IPR002872">
    <property type="entry name" value="Proline_DH_dom"/>
</dbReference>
<dbReference type="InterPro" id="IPR029041">
    <property type="entry name" value="FAD-linked_oxidoreductase-like"/>
</dbReference>
<dbReference type="GO" id="GO:0010133">
    <property type="term" value="P:L-proline catabolic process to L-glutamate"/>
    <property type="evidence" value="ECO:0007669"/>
    <property type="project" value="TreeGrafter"/>
</dbReference>
<keyword evidence="5" id="KW-0285">Flavoprotein</keyword>
<dbReference type="PANTHER" id="PTHR13914:SF30">
    <property type="entry name" value="PROLINE DEHYDROGENASE"/>
    <property type="match status" value="1"/>
</dbReference>
<sequence length="521" mass="59131">MPYTLPYCLLISRMDLYLYGRLASRIPSRRTLHAQSFPTLSVCSQNERHRRSRESCFENNFLRQKHQHRKAHTRRNITSTAYDTAESASQPSDMRPPRPLACIPLDSLVRSYIITSISSVPFLLRPSLAAMTFLAHTKSRLFNPDRNPILHSLLKHTFYAQFCAGETPSEVQRTITNLKNTGFKGVILGHAKEVVLSKEEADGLNEPKNAAVQAQVDAEEIATWRQNTIDTVDLAQQGDFVALKFTGAGRQALRHLKATIACSPEFEEAVHDICKRAQQKGVKLLFDAEQASLQQGIDNWTMYFAKRYNREHALVYGTYQAYAKRTPQNLASHLELARREGFVLGVKLVRGAYMGSDPRELFWATIDETHKCYNGIARSILQQRYQGILQPVEGGSTEFPRVALVLATHNAESVRLASELRDEQARTGAPRIELAYGQLMGMADNVSYEVVQRARTRLASHDSNGSVEVPRAYKYLVWGKMGECMKYLLRRAHENRDAMTRTVEARRALGRELGIRMAFWR</sequence>
<dbReference type="HOGENOM" id="CLU_018202_0_1_1"/>
<accession>A0A0D2BBE4</accession>
<reference evidence="8 9" key="1">
    <citation type="submission" date="2015-01" db="EMBL/GenBank/DDBJ databases">
        <title>The Genome Sequence of Cladophialophora immunda CBS83496.</title>
        <authorList>
            <consortium name="The Broad Institute Genomics Platform"/>
            <person name="Cuomo C."/>
            <person name="de Hoog S."/>
            <person name="Gorbushina A."/>
            <person name="Stielow B."/>
            <person name="Teixiera M."/>
            <person name="Abouelleil A."/>
            <person name="Chapman S.B."/>
            <person name="Priest M."/>
            <person name="Young S.K."/>
            <person name="Wortman J."/>
            <person name="Nusbaum C."/>
            <person name="Birren B."/>
        </authorList>
    </citation>
    <scope>NUCLEOTIDE SEQUENCE [LARGE SCALE GENOMIC DNA]</scope>
    <source>
        <strain evidence="8 9">CBS 83496</strain>
    </source>
</reference>
<evidence type="ECO:0000256" key="4">
    <source>
        <dbReference type="ARBA" id="ARBA00023062"/>
    </source>
</evidence>
<dbReference type="Pfam" id="PF01619">
    <property type="entry name" value="Pro_dh"/>
    <property type="match status" value="1"/>
</dbReference>
<organism evidence="8 9">
    <name type="scientific">Cladophialophora immunda</name>
    <dbReference type="NCBI Taxonomy" id="569365"/>
    <lineage>
        <taxon>Eukaryota</taxon>
        <taxon>Fungi</taxon>
        <taxon>Dikarya</taxon>
        <taxon>Ascomycota</taxon>
        <taxon>Pezizomycotina</taxon>
        <taxon>Eurotiomycetes</taxon>
        <taxon>Chaetothyriomycetidae</taxon>
        <taxon>Chaetothyriales</taxon>
        <taxon>Herpotrichiellaceae</taxon>
        <taxon>Cladophialophora</taxon>
    </lineage>
</organism>
<feature type="region of interest" description="Disordered" evidence="6">
    <location>
        <begin position="67"/>
        <end position="96"/>
    </location>
</feature>
<comment type="similarity">
    <text evidence="1 5">Belongs to the proline oxidase family.</text>
</comment>
<dbReference type="SUPFAM" id="SSF51730">
    <property type="entry name" value="FAD-linked oxidoreductase"/>
    <property type="match status" value="1"/>
</dbReference>
<protein>
    <recommendedName>
        <fullName evidence="2 5">Proline dehydrogenase</fullName>
        <ecNumber evidence="2 5">1.5.5.2</ecNumber>
    </recommendedName>
</protein>
<gene>
    <name evidence="8" type="ORF">PV07_01635</name>
</gene>
<keyword evidence="3 5" id="KW-0560">Oxidoreductase</keyword>
<evidence type="ECO:0000256" key="1">
    <source>
        <dbReference type="ARBA" id="ARBA00005869"/>
    </source>
</evidence>
<comment type="function">
    <text evidence="5">Converts proline to delta-1-pyrroline-5-carboxylate.</text>
</comment>
<evidence type="ECO:0000256" key="6">
    <source>
        <dbReference type="SAM" id="MobiDB-lite"/>
    </source>
</evidence>
<evidence type="ECO:0000313" key="8">
    <source>
        <dbReference type="EMBL" id="KIW34892.1"/>
    </source>
</evidence>
<evidence type="ECO:0000256" key="3">
    <source>
        <dbReference type="ARBA" id="ARBA00023002"/>
    </source>
</evidence>
<dbReference type="Gene3D" id="3.20.20.220">
    <property type="match status" value="1"/>
</dbReference>
<dbReference type="AlphaFoldDB" id="A0A0D2BBE4"/>
<keyword evidence="9" id="KW-1185">Reference proteome</keyword>
<feature type="domain" description="Proline dehydrogenase" evidence="7">
    <location>
        <begin position="172"/>
        <end position="500"/>
    </location>
</feature>
<dbReference type="EMBL" id="KN847040">
    <property type="protein sequence ID" value="KIW34892.1"/>
    <property type="molecule type" value="Genomic_DNA"/>
</dbReference>
<feature type="compositionally biased region" description="Polar residues" evidence="6">
    <location>
        <begin position="76"/>
        <end position="92"/>
    </location>
</feature>
<dbReference type="EC" id="1.5.5.2" evidence="2 5"/>
<comment type="catalytic activity">
    <reaction evidence="5">
        <text>L-proline + a quinone = (S)-1-pyrroline-5-carboxylate + a quinol + H(+)</text>
        <dbReference type="Rhea" id="RHEA:23784"/>
        <dbReference type="ChEBI" id="CHEBI:15378"/>
        <dbReference type="ChEBI" id="CHEBI:17388"/>
        <dbReference type="ChEBI" id="CHEBI:24646"/>
        <dbReference type="ChEBI" id="CHEBI:60039"/>
        <dbReference type="ChEBI" id="CHEBI:132124"/>
        <dbReference type="EC" id="1.5.5.2"/>
    </reaction>
</comment>
<evidence type="ECO:0000256" key="2">
    <source>
        <dbReference type="ARBA" id="ARBA00012695"/>
    </source>
</evidence>
<dbReference type="RefSeq" id="XP_016255108.1">
    <property type="nucleotide sequence ID" value="XM_016388180.1"/>
</dbReference>
<dbReference type="GO" id="GO:0004657">
    <property type="term" value="F:proline dehydrogenase activity"/>
    <property type="evidence" value="ECO:0007669"/>
    <property type="project" value="UniProtKB-EC"/>
</dbReference>
<evidence type="ECO:0000256" key="5">
    <source>
        <dbReference type="RuleBase" id="RU364054"/>
    </source>
</evidence>
<dbReference type="GO" id="GO:0071949">
    <property type="term" value="F:FAD binding"/>
    <property type="evidence" value="ECO:0007669"/>
    <property type="project" value="TreeGrafter"/>
</dbReference>
<keyword evidence="5" id="KW-0274">FAD</keyword>
<name>A0A0D2BBE4_9EURO</name>
<comment type="cofactor">
    <cofactor evidence="5">
        <name>FAD</name>
        <dbReference type="ChEBI" id="CHEBI:57692"/>
    </cofactor>
</comment>
<keyword evidence="4 5" id="KW-0642">Proline metabolism</keyword>
<dbReference type="GeneID" id="27340829"/>
<proteinExistence type="inferred from homology"/>
<dbReference type="PANTHER" id="PTHR13914">
    <property type="entry name" value="PROLINE OXIDASE"/>
    <property type="match status" value="1"/>
</dbReference>
<dbReference type="OrthoDB" id="5464at2759"/>
<dbReference type="Proteomes" id="UP000054466">
    <property type="component" value="Unassembled WGS sequence"/>
</dbReference>
<evidence type="ECO:0000313" key="9">
    <source>
        <dbReference type="Proteomes" id="UP000054466"/>
    </source>
</evidence>
<dbReference type="VEuPathDB" id="FungiDB:PV07_01635"/>
<dbReference type="GO" id="GO:0005739">
    <property type="term" value="C:mitochondrion"/>
    <property type="evidence" value="ECO:0007669"/>
    <property type="project" value="TreeGrafter"/>
</dbReference>
<dbReference type="STRING" id="569365.A0A0D2BBE4"/>
<evidence type="ECO:0000259" key="7">
    <source>
        <dbReference type="Pfam" id="PF01619"/>
    </source>
</evidence>
<dbReference type="InterPro" id="IPR015659">
    <property type="entry name" value="Proline_oxidase"/>
</dbReference>